<dbReference type="STRING" id="454194.PYK22_02330"/>
<dbReference type="OrthoDB" id="129714at2"/>
<dbReference type="AlphaFoldDB" id="A0A0B6WYF4"/>
<reference evidence="1 2" key="1">
    <citation type="submission" date="2013-12" db="EMBL/GenBank/DDBJ databases">
        <authorList>
            <person name="Stott M."/>
        </authorList>
    </citation>
    <scope>NUCLEOTIDE SEQUENCE [LARGE SCALE GENOMIC DNA]</scope>
    <source>
        <strain evidence="1 2">K22</strain>
    </source>
</reference>
<gene>
    <name evidence="1" type="ORF">PYK22_02330</name>
</gene>
<dbReference type="Proteomes" id="UP000031518">
    <property type="component" value="Unassembled WGS sequence"/>
</dbReference>
<proteinExistence type="predicted"/>
<organism evidence="1 2">
    <name type="scientific">Pyrinomonas methylaliphatogenes</name>
    <dbReference type="NCBI Taxonomy" id="454194"/>
    <lineage>
        <taxon>Bacteria</taxon>
        <taxon>Pseudomonadati</taxon>
        <taxon>Acidobacteriota</taxon>
        <taxon>Blastocatellia</taxon>
        <taxon>Blastocatellales</taxon>
        <taxon>Pyrinomonadaceae</taxon>
        <taxon>Pyrinomonas</taxon>
    </lineage>
</organism>
<reference evidence="1 2" key="2">
    <citation type="submission" date="2015-01" db="EMBL/GenBank/DDBJ databases">
        <title>Complete genome sequence of Pyrinomonas methylaliphatogenes type strain K22T.</title>
        <authorList>
            <person name="Lee K.C.Y."/>
            <person name="Power J.F."/>
            <person name="Dunfield P.F."/>
            <person name="Morgan X.C."/>
            <person name="Huttenhower C."/>
            <person name="Stott M.B."/>
        </authorList>
    </citation>
    <scope>NUCLEOTIDE SEQUENCE [LARGE SCALE GENOMIC DNA]</scope>
    <source>
        <strain evidence="1 2">K22</strain>
    </source>
</reference>
<sequence>MGIKRGEMVIVVLHSPREKCWGRLDRISAAGVHLRGIDLTAFDDWLKALRSNEPFLGFTDVFFPLWRVERILHDERSGDVPSLTERFEASVGRSVREFLGDEGQ</sequence>
<evidence type="ECO:0000313" key="1">
    <source>
        <dbReference type="EMBL" id="CDM66303.1"/>
    </source>
</evidence>
<keyword evidence="2" id="KW-1185">Reference proteome</keyword>
<dbReference type="EMBL" id="CBXV010000008">
    <property type="protein sequence ID" value="CDM66303.1"/>
    <property type="molecule type" value="Genomic_DNA"/>
</dbReference>
<accession>A0A0B6WYF4</accession>
<dbReference type="RefSeq" id="WP_041977493.1">
    <property type="nucleotide sequence ID" value="NZ_CBXV010000008.1"/>
</dbReference>
<name>A0A0B6WYF4_9BACT</name>
<evidence type="ECO:0000313" key="2">
    <source>
        <dbReference type="Proteomes" id="UP000031518"/>
    </source>
</evidence>
<protein>
    <submittedName>
        <fullName evidence="1">Uncharacterized protein</fullName>
    </submittedName>
</protein>